<protein>
    <recommendedName>
        <fullName evidence="3">protein-histidine N-methyltransferase</fullName>
        <ecNumber evidence="3">2.1.1.85</ecNumber>
    </recommendedName>
</protein>
<evidence type="ECO:0000256" key="7">
    <source>
        <dbReference type="ARBA" id="ARBA00022691"/>
    </source>
</evidence>
<evidence type="ECO:0000313" key="10">
    <source>
        <dbReference type="EMBL" id="GAM38740.1"/>
    </source>
</evidence>
<dbReference type="GO" id="GO:0018064">
    <property type="term" value="F:protein-L-histidine N-tele-methyltransferase activity"/>
    <property type="evidence" value="ECO:0007669"/>
    <property type="project" value="UniProtKB-EC"/>
</dbReference>
<dbReference type="AlphaFoldDB" id="A0A6V8HBB6"/>
<comment type="caution">
    <text evidence="10">The sequence shown here is derived from an EMBL/GenBank/DDBJ whole genome shotgun (WGS) entry which is preliminary data.</text>
</comment>
<evidence type="ECO:0000256" key="1">
    <source>
        <dbReference type="ARBA" id="ARBA00004123"/>
    </source>
</evidence>
<evidence type="ECO:0000256" key="9">
    <source>
        <dbReference type="ARBA" id="ARBA00038126"/>
    </source>
</evidence>
<comment type="similarity">
    <text evidence="9">Belongs to the methyltransferase superfamily. METTL18 family.</text>
</comment>
<dbReference type="PANTHER" id="PTHR14614:SF39">
    <property type="entry name" value="HISTIDINE PROTEIN METHYLTRANSFERASE 1 HOMOLOG"/>
    <property type="match status" value="1"/>
</dbReference>
<evidence type="ECO:0000256" key="6">
    <source>
        <dbReference type="ARBA" id="ARBA00022679"/>
    </source>
</evidence>
<keyword evidence="5" id="KW-0489">Methyltransferase</keyword>
<dbReference type="InterPro" id="IPR029063">
    <property type="entry name" value="SAM-dependent_MTases_sf"/>
</dbReference>
<gene>
    <name evidence="10" type="ORF">TCE0_033r09716</name>
</gene>
<name>A0A6V8HBB6_TALPI</name>
<evidence type="ECO:0000256" key="2">
    <source>
        <dbReference type="ARBA" id="ARBA00004496"/>
    </source>
</evidence>
<evidence type="ECO:0000256" key="8">
    <source>
        <dbReference type="ARBA" id="ARBA00023242"/>
    </source>
</evidence>
<keyword evidence="7" id="KW-0949">S-adenosyl-L-methionine</keyword>
<evidence type="ECO:0000256" key="3">
    <source>
        <dbReference type="ARBA" id="ARBA00012533"/>
    </source>
</evidence>
<proteinExistence type="inferred from homology"/>
<dbReference type="GO" id="GO:0005737">
    <property type="term" value="C:cytoplasm"/>
    <property type="evidence" value="ECO:0007669"/>
    <property type="project" value="UniProtKB-SubCell"/>
</dbReference>
<dbReference type="InterPro" id="IPR019410">
    <property type="entry name" value="Methyltransf_16"/>
</dbReference>
<keyword evidence="11" id="KW-1185">Reference proteome</keyword>
<evidence type="ECO:0000256" key="5">
    <source>
        <dbReference type="ARBA" id="ARBA00022603"/>
    </source>
</evidence>
<dbReference type="EMBL" id="DF933829">
    <property type="protein sequence ID" value="GAM38740.1"/>
    <property type="molecule type" value="Genomic_DNA"/>
</dbReference>
<dbReference type="Proteomes" id="UP000053095">
    <property type="component" value="Unassembled WGS sequence"/>
</dbReference>
<keyword evidence="6" id="KW-0808">Transferase</keyword>
<keyword evidence="4" id="KW-0963">Cytoplasm</keyword>
<dbReference type="GO" id="GO:0005634">
    <property type="term" value="C:nucleus"/>
    <property type="evidence" value="ECO:0007669"/>
    <property type="project" value="UniProtKB-SubCell"/>
</dbReference>
<accession>A0A6V8HBB6</accession>
<organism evidence="10 11">
    <name type="scientific">Talaromyces pinophilus</name>
    <name type="common">Penicillium pinophilum</name>
    <dbReference type="NCBI Taxonomy" id="128442"/>
    <lineage>
        <taxon>Eukaryota</taxon>
        <taxon>Fungi</taxon>
        <taxon>Dikarya</taxon>
        <taxon>Ascomycota</taxon>
        <taxon>Pezizomycotina</taxon>
        <taxon>Eurotiomycetes</taxon>
        <taxon>Eurotiomycetidae</taxon>
        <taxon>Eurotiales</taxon>
        <taxon>Trichocomaceae</taxon>
        <taxon>Talaromyces</taxon>
        <taxon>Talaromyces sect. Talaromyces</taxon>
    </lineage>
</organism>
<evidence type="ECO:0000313" key="11">
    <source>
        <dbReference type="Proteomes" id="UP000053095"/>
    </source>
</evidence>
<evidence type="ECO:0000256" key="4">
    <source>
        <dbReference type="ARBA" id="ARBA00022490"/>
    </source>
</evidence>
<dbReference type="GO" id="GO:0032259">
    <property type="term" value="P:methylation"/>
    <property type="evidence" value="ECO:0007669"/>
    <property type="project" value="UniProtKB-KW"/>
</dbReference>
<keyword evidence="8" id="KW-0539">Nucleus</keyword>
<dbReference type="EC" id="2.1.1.85" evidence="3"/>
<dbReference type="PANTHER" id="PTHR14614">
    <property type="entry name" value="HEPATOCELLULAR CARCINOMA-ASSOCIATED ANTIGEN"/>
    <property type="match status" value="1"/>
</dbReference>
<sequence>MASTFSFGFSGDDIDMDVDNDIEVETGNNVSEKPNTKDTTTPTTSFPAVKHALKDWVRTFPLLFAGCITDDPQTTNLPSQISYNTLKLGLSQPTTTTTKDETTSKAITISRRELFDIRTQLMAEDDADDLATDNAELIAGLEQGDLKPNFYEGGFKTWECSLDLADVLLGSTDSFLSMVEDGEGVHVIELGCGTAVPSLLLFARILLSTTSSSSSIDSQRRYRFTMADYNSTVLRMVTFSNFLLTWWINSSASPRGVTTTDEGGENGKEVEVEGELDIDAVLLETFQTDLERRGIEIEFISGGWSAEFVRLALDSDASQQDARNPLWTLVLASETIYSPSSLGVFSETLLELLRKSGSEATTNRSAALIAAKKVYFGVGGGVDEFLQVLNQQPLQDKETVRVDERREITSGGVKRVVLEIAIDKN</sequence>
<dbReference type="Gene3D" id="3.40.50.150">
    <property type="entry name" value="Vaccinia Virus protein VP39"/>
    <property type="match status" value="1"/>
</dbReference>
<reference evidence="11" key="1">
    <citation type="journal article" date="2015" name="Genome Announc.">
        <title>Draft genome sequence of Talaromyces cellulolyticus strain Y-94, a source of lignocellulosic biomass-degrading enzymes.</title>
        <authorList>
            <person name="Fujii T."/>
            <person name="Koike H."/>
            <person name="Sawayama S."/>
            <person name="Yano S."/>
            <person name="Inoue H."/>
        </authorList>
    </citation>
    <scope>NUCLEOTIDE SEQUENCE [LARGE SCALE GENOMIC DNA]</scope>
    <source>
        <strain evidence="11">Y-94</strain>
    </source>
</reference>
<comment type="subcellular location">
    <subcellularLocation>
        <location evidence="2">Cytoplasm</location>
    </subcellularLocation>
    <subcellularLocation>
        <location evidence="1">Nucleus</location>
    </subcellularLocation>
</comment>